<name>A0A7J0EXX2_9ERIC</name>
<feature type="region of interest" description="Disordered" evidence="1">
    <location>
        <begin position="1"/>
        <end position="72"/>
    </location>
</feature>
<evidence type="ECO:0000256" key="1">
    <source>
        <dbReference type="SAM" id="MobiDB-lite"/>
    </source>
</evidence>
<keyword evidence="3" id="KW-1185">Reference proteome</keyword>
<reference evidence="2 3" key="1">
    <citation type="submission" date="2019-07" db="EMBL/GenBank/DDBJ databases">
        <title>De Novo Assembly of kiwifruit Actinidia rufa.</title>
        <authorList>
            <person name="Sugita-Konishi S."/>
            <person name="Sato K."/>
            <person name="Mori E."/>
            <person name="Abe Y."/>
            <person name="Kisaki G."/>
            <person name="Hamano K."/>
            <person name="Suezawa K."/>
            <person name="Otani M."/>
            <person name="Fukuda T."/>
            <person name="Manabe T."/>
            <person name="Gomi K."/>
            <person name="Tabuchi M."/>
            <person name="Akimitsu K."/>
            <person name="Kataoka I."/>
        </authorList>
    </citation>
    <scope>NUCLEOTIDE SEQUENCE [LARGE SCALE GENOMIC DNA]</scope>
    <source>
        <strain evidence="3">cv. Fuchu</strain>
    </source>
</reference>
<feature type="compositionally biased region" description="Acidic residues" evidence="1">
    <location>
        <begin position="27"/>
        <end position="36"/>
    </location>
</feature>
<dbReference type="PANTHER" id="PTHR31973">
    <property type="entry name" value="POLYPROTEIN, PUTATIVE-RELATED"/>
    <property type="match status" value="1"/>
</dbReference>
<dbReference type="PANTHER" id="PTHR31973:SF187">
    <property type="entry name" value="MUTATOR TRANSPOSASE MUDRA PROTEIN"/>
    <property type="match status" value="1"/>
</dbReference>
<sequence length="198" mass="22467">MTNSDSDSHDNVQIDSDKEAFSGMEESSTDDEEETGDKEVGDNVSDKEECASDSSDDSHCLNESLSDDDNKPKFSEFREKYMKNPQLQLEPRYCIRHMHANFSKLFKGKEYKNLMWGVAAAYTVQEFEQKMEDIKGVNKDAYNWLLRESPHNWARCMFSPNAKCNRMDNNTSEAFNSSIKEGGKGKQPNQTSGSGGKQ</sequence>
<feature type="compositionally biased region" description="Polar residues" evidence="1">
    <location>
        <begin position="169"/>
        <end position="179"/>
    </location>
</feature>
<dbReference type="OrthoDB" id="687700at2759"/>
<dbReference type="AlphaFoldDB" id="A0A7J0EXX2"/>
<dbReference type="Proteomes" id="UP000585474">
    <property type="component" value="Unassembled WGS sequence"/>
</dbReference>
<feature type="compositionally biased region" description="Basic and acidic residues" evidence="1">
    <location>
        <begin position="37"/>
        <end position="60"/>
    </location>
</feature>
<proteinExistence type="predicted"/>
<evidence type="ECO:0000313" key="2">
    <source>
        <dbReference type="EMBL" id="GFY91280.1"/>
    </source>
</evidence>
<evidence type="ECO:0000313" key="3">
    <source>
        <dbReference type="Proteomes" id="UP000585474"/>
    </source>
</evidence>
<gene>
    <name evidence="2" type="ORF">Acr_07g0014760</name>
</gene>
<dbReference type="EMBL" id="BJWL01000007">
    <property type="protein sequence ID" value="GFY91280.1"/>
    <property type="molecule type" value="Genomic_DNA"/>
</dbReference>
<comment type="caution">
    <text evidence="2">The sequence shown here is derived from an EMBL/GenBank/DDBJ whole genome shotgun (WGS) entry which is preliminary data.</text>
</comment>
<feature type="compositionally biased region" description="Basic and acidic residues" evidence="1">
    <location>
        <begin position="1"/>
        <end position="20"/>
    </location>
</feature>
<feature type="region of interest" description="Disordered" evidence="1">
    <location>
        <begin position="169"/>
        <end position="198"/>
    </location>
</feature>
<accession>A0A7J0EXX2</accession>
<organism evidence="2 3">
    <name type="scientific">Actinidia rufa</name>
    <dbReference type="NCBI Taxonomy" id="165716"/>
    <lineage>
        <taxon>Eukaryota</taxon>
        <taxon>Viridiplantae</taxon>
        <taxon>Streptophyta</taxon>
        <taxon>Embryophyta</taxon>
        <taxon>Tracheophyta</taxon>
        <taxon>Spermatophyta</taxon>
        <taxon>Magnoliopsida</taxon>
        <taxon>eudicotyledons</taxon>
        <taxon>Gunneridae</taxon>
        <taxon>Pentapetalae</taxon>
        <taxon>asterids</taxon>
        <taxon>Ericales</taxon>
        <taxon>Actinidiaceae</taxon>
        <taxon>Actinidia</taxon>
    </lineage>
</organism>
<protein>
    <submittedName>
        <fullName evidence="2">Uncharacterized protein</fullName>
    </submittedName>
</protein>